<dbReference type="InterPro" id="IPR033904">
    <property type="entry name" value="Trans_IPPS_HH"/>
</dbReference>
<evidence type="ECO:0000256" key="1">
    <source>
        <dbReference type="ARBA" id="ARBA00022679"/>
    </source>
</evidence>
<dbReference type="GO" id="GO:0051996">
    <property type="term" value="F:squalene synthase [NAD(P)H] activity"/>
    <property type="evidence" value="ECO:0007669"/>
    <property type="project" value="InterPro"/>
</dbReference>
<sequence>MKALFDQVSAKCSQITTQKYSTSFSLGIKFLSPTIRPAIFAIYGFVRLADEVVDSFHEYDRKGLLVQLREETYAALENKISLNPIINSFQQTVHQYQIDVELIEAFLDSMEMDLDKQVYTKQLYDKYIFGSAEVVGLMCLKVFCNGDANEYNHLRHSAMKLGSAFQKVNFLRDIKADHFELGRMYFPNMDFNCFTEEDKALIEQEIKAEFDEALNGIVKLPRCAKKGVYLAYIYYKSLFRKIQEIPAKHIMEKRVRVPDFQKALLMLNTFFVPQAPERLSTNVG</sequence>
<dbReference type="PROSITE" id="PS01045">
    <property type="entry name" value="SQUALEN_PHYTOEN_SYN_2"/>
    <property type="match status" value="1"/>
</dbReference>
<dbReference type="SFLD" id="SFLDG01212">
    <property type="entry name" value="Phytoene_synthase_like"/>
    <property type="match status" value="1"/>
</dbReference>
<dbReference type="Proteomes" id="UP000219281">
    <property type="component" value="Unassembled WGS sequence"/>
</dbReference>
<dbReference type="GO" id="GO:0004311">
    <property type="term" value="F:geranylgeranyl diphosphate synthase activity"/>
    <property type="evidence" value="ECO:0007669"/>
    <property type="project" value="InterPro"/>
</dbReference>
<protein>
    <submittedName>
        <fullName evidence="2">Phytoene/squalene synthetase</fullName>
    </submittedName>
</protein>
<reference evidence="3" key="1">
    <citation type="submission" date="2017-09" db="EMBL/GenBank/DDBJ databases">
        <authorList>
            <person name="Varghese N."/>
            <person name="Submissions S."/>
        </authorList>
    </citation>
    <scope>NUCLEOTIDE SEQUENCE [LARGE SCALE GENOMIC DNA]</scope>
    <source>
        <strain evidence="3">CGMCC 1.12803</strain>
    </source>
</reference>
<gene>
    <name evidence="2" type="ORF">SAMN06297358_0395</name>
</gene>
<keyword evidence="1" id="KW-0808">Transferase</keyword>
<dbReference type="InterPro" id="IPR002060">
    <property type="entry name" value="Squ/phyt_synthse"/>
</dbReference>
<evidence type="ECO:0000313" key="3">
    <source>
        <dbReference type="Proteomes" id="UP000219281"/>
    </source>
</evidence>
<dbReference type="CDD" id="cd00683">
    <property type="entry name" value="Trans_IPPS_HH"/>
    <property type="match status" value="1"/>
</dbReference>
<dbReference type="RefSeq" id="WP_097128062.1">
    <property type="nucleotide sequence ID" value="NZ_OCMT01000001.1"/>
</dbReference>
<dbReference type="Pfam" id="PF00494">
    <property type="entry name" value="SQS_PSY"/>
    <property type="match status" value="1"/>
</dbReference>
<dbReference type="Gene3D" id="1.10.600.10">
    <property type="entry name" value="Farnesyl Diphosphate Synthase"/>
    <property type="match status" value="1"/>
</dbReference>
<dbReference type="SFLD" id="SFLDG01018">
    <property type="entry name" value="Squalene/Phytoene_Synthase_Lik"/>
    <property type="match status" value="1"/>
</dbReference>
<dbReference type="AlphaFoldDB" id="A0A285ZQH7"/>
<proteinExistence type="predicted"/>
<evidence type="ECO:0000313" key="2">
    <source>
        <dbReference type="EMBL" id="SOD11909.1"/>
    </source>
</evidence>
<dbReference type="SFLD" id="SFLDS00005">
    <property type="entry name" value="Isoprenoid_Synthase_Type_I"/>
    <property type="match status" value="1"/>
</dbReference>
<dbReference type="InterPro" id="IPR044843">
    <property type="entry name" value="Trans_IPPS_bact-type"/>
</dbReference>
<organism evidence="2 3">
    <name type="scientific">Pedobacter xixiisoli</name>
    <dbReference type="NCBI Taxonomy" id="1476464"/>
    <lineage>
        <taxon>Bacteria</taxon>
        <taxon>Pseudomonadati</taxon>
        <taxon>Bacteroidota</taxon>
        <taxon>Sphingobacteriia</taxon>
        <taxon>Sphingobacteriales</taxon>
        <taxon>Sphingobacteriaceae</taxon>
        <taxon>Pedobacter</taxon>
    </lineage>
</organism>
<dbReference type="GO" id="GO:0016117">
    <property type="term" value="P:carotenoid biosynthetic process"/>
    <property type="evidence" value="ECO:0007669"/>
    <property type="project" value="UniProtKB-ARBA"/>
</dbReference>
<dbReference type="PANTHER" id="PTHR31480">
    <property type="entry name" value="BIFUNCTIONAL LYCOPENE CYCLASE/PHYTOENE SYNTHASE"/>
    <property type="match status" value="1"/>
</dbReference>
<dbReference type="SUPFAM" id="SSF48576">
    <property type="entry name" value="Terpenoid synthases"/>
    <property type="match status" value="1"/>
</dbReference>
<dbReference type="EMBL" id="OCMT01000001">
    <property type="protein sequence ID" value="SOD11909.1"/>
    <property type="molecule type" value="Genomic_DNA"/>
</dbReference>
<dbReference type="InterPro" id="IPR019845">
    <property type="entry name" value="Squalene/phytoene_synthase_CS"/>
</dbReference>
<name>A0A285ZQH7_9SPHI</name>
<accession>A0A285ZQH7</accession>
<keyword evidence="3" id="KW-1185">Reference proteome</keyword>
<dbReference type="InterPro" id="IPR008949">
    <property type="entry name" value="Isoprenoid_synthase_dom_sf"/>
</dbReference>
<dbReference type="OrthoDB" id="9787280at2"/>